<keyword evidence="2" id="KW-1185">Reference proteome</keyword>
<comment type="caution">
    <text evidence="1">The sequence shown here is derived from an EMBL/GenBank/DDBJ whole genome shotgun (WGS) entry which is preliminary data.</text>
</comment>
<gene>
    <name evidence="1" type="ORF">ATANTOWER_021258</name>
</gene>
<dbReference type="EMBL" id="JAHUTI010063558">
    <property type="protein sequence ID" value="MED6253042.1"/>
    <property type="molecule type" value="Genomic_DNA"/>
</dbReference>
<accession>A0ABU7BRI1</accession>
<name>A0ABU7BRI1_9TELE</name>
<evidence type="ECO:0000313" key="2">
    <source>
        <dbReference type="Proteomes" id="UP001345963"/>
    </source>
</evidence>
<reference evidence="1 2" key="1">
    <citation type="submission" date="2021-07" db="EMBL/GenBank/DDBJ databases">
        <authorList>
            <person name="Palmer J.M."/>
        </authorList>
    </citation>
    <scope>NUCLEOTIDE SEQUENCE [LARGE SCALE GENOMIC DNA]</scope>
    <source>
        <strain evidence="1 2">AT_MEX2019</strain>
        <tissue evidence="1">Muscle</tissue>
    </source>
</reference>
<evidence type="ECO:0000313" key="1">
    <source>
        <dbReference type="EMBL" id="MED6253042.1"/>
    </source>
</evidence>
<sequence length="226" mass="25031">MLKRRIGHNSPTTSRDFRFSGQISSTLVALPPWSFLTTSVTSAWVMKESKSPVSAFTSEGVTAKLSLTASLNAGVHHRVQGLLLREASQTLRPQLRAAALTIEVENIVNSDSMSPTSPGIWSKLSQRCTQRCDTEAPYQKVALQRPGQRSTETHQSSTTRTEIWRLYRTDPEIFNTSQKTATLCSAYQSNACERFNERGNVDGGTDWFQTRTAQQEGLASSTEPSE</sequence>
<organism evidence="1 2">
    <name type="scientific">Ataeniobius toweri</name>
    <dbReference type="NCBI Taxonomy" id="208326"/>
    <lineage>
        <taxon>Eukaryota</taxon>
        <taxon>Metazoa</taxon>
        <taxon>Chordata</taxon>
        <taxon>Craniata</taxon>
        <taxon>Vertebrata</taxon>
        <taxon>Euteleostomi</taxon>
        <taxon>Actinopterygii</taxon>
        <taxon>Neopterygii</taxon>
        <taxon>Teleostei</taxon>
        <taxon>Neoteleostei</taxon>
        <taxon>Acanthomorphata</taxon>
        <taxon>Ovalentaria</taxon>
        <taxon>Atherinomorphae</taxon>
        <taxon>Cyprinodontiformes</taxon>
        <taxon>Goodeidae</taxon>
        <taxon>Ataeniobius</taxon>
    </lineage>
</organism>
<proteinExistence type="predicted"/>
<protein>
    <submittedName>
        <fullName evidence="1">Uncharacterized protein</fullName>
    </submittedName>
</protein>
<dbReference type="Proteomes" id="UP001345963">
    <property type="component" value="Unassembled WGS sequence"/>
</dbReference>